<evidence type="ECO:0000313" key="2">
    <source>
        <dbReference type="Proteomes" id="UP001258315"/>
    </source>
</evidence>
<sequence length="51" mass="5894">MSATTQSVLQVPCSISLNSQKSMIPQMIYLFLLHLKYKYYWGPIISELISK</sequence>
<accession>A0ABU3GN52</accession>
<proteinExistence type="predicted"/>
<evidence type="ECO:0000313" key="1">
    <source>
        <dbReference type="EMBL" id="MDT3401207.1"/>
    </source>
</evidence>
<gene>
    <name evidence="1" type="ORF">QE417_000279</name>
</gene>
<comment type="caution">
    <text evidence="1">The sequence shown here is derived from an EMBL/GenBank/DDBJ whole genome shotgun (WGS) entry which is preliminary data.</text>
</comment>
<keyword evidence="2" id="KW-1185">Reference proteome</keyword>
<dbReference type="Proteomes" id="UP001258315">
    <property type="component" value="Unassembled WGS sequence"/>
</dbReference>
<name>A0ABU3GN52_9SPHI</name>
<organism evidence="1 2">
    <name type="scientific">Mucilaginibacter terrae</name>
    <dbReference type="NCBI Taxonomy" id="1955052"/>
    <lineage>
        <taxon>Bacteria</taxon>
        <taxon>Pseudomonadati</taxon>
        <taxon>Bacteroidota</taxon>
        <taxon>Sphingobacteriia</taxon>
        <taxon>Sphingobacteriales</taxon>
        <taxon>Sphingobacteriaceae</taxon>
        <taxon>Mucilaginibacter</taxon>
    </lineage>
</organism>
<dbReference type="EMBL" id="JAVLVU010000001">
    <property type="protein sequence ID" value="MDT3401207.1"/>
    <property type="molecule type" value="Genomic_DNA"/>
</dbReference>
<protein>
    <submittedName>
        <fullName evidence="1">Uncharacterized protein</fullName>
    </submittedName>
</protein>
<reference evidence="2" key="1">
    <citation type="submission" date="2023-07" db="EMBL/GenBank/DDBJ databases">
        <title>Functional and genomic diversity of the sorghum phyllosphere microbiome.</title>
        <authorList>
            <person name="Shade A."/>
        </authorList>
    </citation>
    <scope>NUCLEOTIDE SEQUENCE [LARGE SCALE GENOMIC DNA]</scope>
    <source>
        <strain evidence="2">SORGH_AS_0422</strain>
    </source>
</reference>